<dbReference type="RefSeq" id="WP_148605955.1">
    <property type="nucleotide sequence ID" value="NZ_RXYB01000028.1"/>
</dbReference>
<dbReference type="InterPro" id="IPR037143">
    <property type="entry name" value="4-PPantetheinyl_Trfase_dom_sf"/>
</dbReference>
<sequence>MEEIKTRIYIADVSPLYQLDQLEKYLTSISSERQEKAARLKSINSKALSVGAEVILQKAVSKFFGIKEQLKLIKGEGVKPRCSDHPNIHFNLSHSGNFVVCAISNEPVGVDIEQRERVNFQLAKRFFHAVEVAWILSLPVEDQQQGLCDLWSIKESYMKYTGKGFGLPMNAFAVNIKGQFPEKIEVSIFEEEQKKNVYLKKYRGPENYVMWCANGSNRFDNEIEWVKL</sequence>
<dbReference type="PANTHER" id="PTHR12215">
    <property type="entry name" value="PHOSPHOPANTETHEINE TRANSFERASE"/>
    <property type="match status" value="1"/>
</dbReference>
<name>A0ABR6WIF2_9FIRM</name>
<evidence type="ECO:0000259" key="3">
    <source>
        <dbReference type="Pfam" id="PF01648"/>
    </source>
</evidence>
<accession>A0ABR6WIF2</accession>
<dbReference type="Pfam" id="PF22624">
    <property type="entry name" value="AASDHPPT_N"/>
    <property type="match status" value="1"/>
</dbReference>
<evidence type="ECO:0000313" key="6">
    <source>
        <dbReference type="Proteomes" id="UP000653358"/>
    </source>
</evidence>
<comment type="similarity">
    <text evidence="1">Belongs to the P-Pant transferase superfamily. Gsp/Sfp/HetI/AcpT family.</text>
</comment>
<evidence type="ECO:0000259" key="4">
    <source>
        <dbReference type="Pfam" id="PF22624"/>
    </source>
</evidence>
<organism evidence="5 6">
    <name type="scientific">Acetobacterium tundrae</name>
    <dbReference type="NCBI Taxonomy" id="132932"/>
    <lineage>
        <taxon>Bacteria</taxon>
        <taxon>Bacillati</taxon>
        <taxon>Bacillota</taxon>
        <taxon>Clostridia</taxon>
        <taxon>Eubacteriales</taxon>
        <taxon>Eubacteriaceae</taxon>
        <taxon>Acetobacterium</taxon>
    </lineage>
</organism>
<gene>
    <name evidence="5" type="ORF">GH807_04240</name>
</gene>
<dbReference type="Pfam" id="PF01648">
    <property type="entry name" value="ACPS"/>
    <property type="match status" value="1"/>
</dbReference>
<reference evidence="5 6" key="1">
    <citation type="journal article" date="2020" name="mSystems">
        <title>Defining Genomic and Predicted Metabolic Features of the Acetobacterium Genus.</title>
        <authorList>
            <person name="Ross D.E."/>
            <person name="Marshall C.W."/>
            <person name="Gulliver D."/>
            <person name="May H.D."/>
            <person name="Norman R.S."/>
        </authorList>
    </citation>
    <scope>NUCLEOTIDE SEQUENCE [LARGE SCALE GENOMIC DNA]</scope>
    <source>
        <strain evidence="5 6">DSM 9173</strain>
    </source>
</reference>
<protein>
    <submittedName>
        <fullName evidence="5">4'-phosphopantetheinyl transferase superfamily protein</fullName>
    </submittedName>
</protein>
<dbReference type="InterPro" id="IPR055066">
    <property type="entry name" value="AASDHPPT_N"/>
</dbReference>
<evidence type="ECO:0000256" key="2">
    <source>
        <dbReference type="ARBA" id="ARBA00022679"/>
    </source>
</evidence>
<evidence type="ECO:0000313" key="5">
    <source>
        <dbReference type="EMBL" id="MBC3796260.1"/>
    </source>
</evidence>
<feature type="domain" description="4'-phosphopantetheinyl transferase" evidence="3">
    <location>
        <begin position="107"/>
        <end position="209"/>
    </location>
</feature>
<evidence type="ECO:0000256" key="1">
    <source>
        <dbReference type="ARBA" id="ARBA00010990"/>
    </source>
</evidence>
<dbReference type="InterPro" id="IPR008278">
    <property type="entry name" value="4-PPantetheinyl_Trfase_dom"/>
</dbReference>
<dbReference type="EMBL" id="WJBB01000004">
    <property type="protein sequence ID" value="MBC3796260.1"/>
    <property type="molecule type" value="Genomic_DNA"/>
</dbReference>
<dbReference type="GO" id="GO:0016740">
    <property type="term" value="F:transferase activity"/>
    <property type="evidence" value="ECO:0007669"/>
    <property type="project" value="UniProtKB-KW"/>
</dbReference>
<keyword evidence="2 5" id="KW-0808">Transferase</keyword>
<dbReference type="SUPFAM" id="SSF56214">
    <property type="entry name" value="4'-phosphopantetheinyl transferase"/>
    <property type="match status" value="2"/>
</dbReference>
<dbReference type="Proteomes" id="UP000653358">
    <property type="component" value="Unassembled WGS sequence"/>
</dbReference>
<dbReference type="PANTHER" id="PTHR12215:SF10">
    <property type="entry name" value="L-AMINOADIPATE-SEMIALDEHYDE DEHYDROGENASE-PHOSPHOPANTETHEINYL TRANSFERASE"/>
    <property type="match status" value="1"/>
</dbReference>
<dbReference type="Gene3D" id="3.90.470.20">
    <property type="entry name" value="4'-phosphopantetheinyl transferase domain"/>
    <property type="match status" value="2"/>
</dbReference>
<dbReference type="InterPro" id="IPR050559">
    <property type="entry name" value="P-Pant_transferase_sf"/>
</dbReference>
<comment type="caution">
    <text evidence="5">The sequence shown here is derived from an EMBL/GenBank/DDBJ whole genome shotgun (WGS) entry which is preliminary data.</text>
</comment>
<feature type="domain" description="4'-phosphopantetheinyl transferase N-terminal" evidence="4">
    <location>
        <begin position="20"/>
        <end position="103"/>
    </location>
</feature>
<keyword evidence="6" id="KW-1185">Reference proteome</keyword>
<proteinExistence type="inferred from homology"/>